<keyword evidence="5" id="KW-0378">Hydrolase</keyword>
<keyword evidence="4 10" id="KW-0732">Signal</keyword>
<organism evidence="12 13">
    <name type="scientific">Cucurbitaria berberidis CBS 394.84</name>
    <dbReference type="NCBI Taxonomy" id="1168544"/>
    <lineage>
        <taxon>Eukaryota</taxon>
        <taxon>Fungi</taxon>
        <taxon>Dikarya</taxon>
        <taxon>Ascomycota</taxon>
        <taxon>Pezizomycotina</taxon>
        <taxon>Dothideomycetes</taxon>
        <taxon>Pleosporomycetidae</taxon>
        <taxon>Pleosporales</taxon>
        <taxon>Pleosporineae</taxon>
        <taxon>Cucurbitariaceae</taxon>
        <taxon>Cucurbitaria</taxon>
    </lineage>
</organism>
<dbReference type="InterPro" id="IPR036861">
    <property type="entry name" value="Endochitinase-like_sf"/>
</dbReference>
<proteinExistence type="predicted"/>
<evidence type="ECO:0000256" key="2">
    <source>
        <dbReference type="ARBA" id="ARBA00022669"/>
    </source>
</evidence>
<dbReference type="CDD" id="cd11618">
    <property type="entry name" value="ChtBD1_1"/>
    <property type="match status" value="1"/>
</dbReference>
<evidence type="ECO:0000256" key="6">
    <source>
        <dbReference type="ARBA" id="ARBA00023277"/>
    </source>
</evidence>
<dbReference type="AlphaFoldDB" id="A0A9P4GBJ7"/>
<evidence type="ECO:0000256" key="10">
    <source>
        <dbReference type="SAM" id="SignalP"/>
    </source>
</evidence>
<evidence type="ECO:0000313" key="12">
    <source>
        <dbReference type="EMBL" id="KAF1842521.1"/>
    </source>
</evidence>
<reference evidence="12" key="1">
    <citation type="submission" date="2020-01" db="EMBL/GenBank/DDBJ databases">
        <authorList>
            <consortium name="DOE Joint Genome Institute"/>
            <person name="Haridas S."/>
            <person name="Albert R."/>
            <person name="Binder M."/>
            <person name="Bloem J."/>
            <person name="Labutti K."/>
            <person name="Salamov A."/>
            <person name="Andreopoulos B."/>
            <person name="Baker S.E."/>
            <person name="Barry K."/>
            <person name="Bills G."/>
            <person name="Bluhm B.H."/>
            <person name="Cannon C."/>
            <person name="Castanera R."/>
            <person name="Culley D.E."/>
            <person name="Daum C."/>
            <person name="Ezra D."/>
            <person name="Gonzalez J.B."/>
            <person name="Henrissat B."/>
            <person name="Kuo A."/>
            <person name="Liang C."/>
            <person name="Lipzen A."/>
            <person name="Lutzoni F."/>
            <person name="Magnuson J."/>
            <person name="Mondo S."/>
            <person name="Nolan M."/>
            <person name="Ohm R."/>
            <person name="Pangilinan J."/>
            <person name="Park H.-J."/>
            <person name="Ramirez L."/>
            <person name="Alfaro M."/>
            <person name="Sun H."/>
            <person name="Tritt A."/>
            <person name="Yoshinaga Y."/>
            <person name="Zwiers L.-H."/>
            <person name="Turgeon B.G."/>
            <person name="Goodwin S.B."/>
            <person name="Spatafora J.W."/>
            <person name="Crous P.W."/>
            <person name="Grigoriev I.V."/>
        </authorList>
    </citation>
    <scope>NUCLEOTIDE SEQUENCE</scope>
    <source>
        <strain evidence="12">CBS 394.84</strain>
    </source>
</reference>
<gene>
    <name evidence="12" type="ORF">K460DRAFT_186968</name>
</gene>
<dbReference type="SUPFAM" id="SSF57016">
    <property type="entry name" value="Plant lectins/antimicrobial peptides"/>
    <property type="match status" value="1"/>
</dbReference>
<name>A0A9P4GBJ7_9PLEO</name>
<evidence type="ECO:0000256" key="1">
    <source>
        <dbReference type="ARBA" id="ARBA00001941"/>
    </source>
</evidence>
<dbReference type="PROSITE" id="PS50941">
    <property type="entry name" value="CHIT_BIND_I_2"/>
    <property type="match status" value="1"/>
</dbReference>
<dbReference type="GO" id="GO:0008061">
    <property type="term" value="F:chitin binding"/>
    <property type="evidence" value="ECO:0007669"/>
    <property type="project" value="UniProtKB-UniRule"/>
</dbReference>
<dbReference type="PANTHER" id="PTHR46471:SF2">
    <property type="entry name" value="CHITIN DEACETYLASE-RELATED"/>
    <property type="match status" value="1"/>
</dbReference>
<dbReference type="GeneID" id="63844346"/>
<dbReference type="EMBL" id="ML976618">
    <property type="protein sequence ID" value="KAF1842521.1"/>
    <property type="molecule type" value="Genomic_DNA"/>
</dbReference>
<evidence type="ECO:0000259" key="11">
    <source>
        <dbReference type="PROSITE" id="PS50941"/>
    </source>
</evidence>
<dbReference type="Gene3D" id="3.30.60.10">
    <property type="entry name" value="Endochitinase-like"/>
    <property type="match status" value="1"/>
</dbReference>
<evidence type="ECO:0000256" key="8">
    <source>
        <dbReference type="PROSITE-ProRule" id="PRU00261"/>
    </source>
</evidence>
<accession>A0A9P4GBJ7</accession>
<keyword evidence="7" id="KW-0170">Cobalt</keyword>
<evidence type="ECO:0000256" key="9">
    <source>
        <dbReference type="SAM" id="MobiDB-lite"/>
    </source>
</evidence>
<dbReference type="OrthoDB" id="1193027at2759"/>
<keyword evidence="3" id="KW-0479">Metal-binding</keyword>
<comment type="caution">
    <text evidence="12">The sequence shown here is derived from an EMBL/GenBank/DDBJ whole genome shotgun (WGS) entry which is preliminary data.</text>
</comment>
<dbReference type="Proteomes" id="UP000800039">
    <property type="component" value="Unassembled WGS sequence"/>
</dbReference>
<evidence type="ECO:0000256" key="4">
    <source>
        <dbReference type="ARBA" id="ARBA00022729"/>
    </source>
</evidence>
<keyword evidence="13" id="KW-1185">Reference proteome</keyword>
<feature type="domain" description="Chitin-binding type-1" evidence="11">
    <location>
        <begin position="27"/>
        <end position="73"/>
    </location>
</feature>
<feature type="chain" id="PRO_5040149434" evidence="10">
    <location>
        <begin position="20"/>
        <end position="148"/>
    </location>
</feature>
<dbReference type="InterPro" id="IPR001002">
    <property type="entry name" value="Chitin-bd_1"/>
</dbReference>
<dbReference type="Pfam" id="PF00187">
    <property type="entry name" value="Chitin_bind_1"/>
    <property type="match status" value="1"/>
</dbReference>
<evidence type="ECO:0000313" key="13">
    <source>
        <dbReference type="Proteomes" id="UP000800039"/>
    </source>
</evidence>
<protein>
    <submittedName>
        <fullName evidence="12">Carbohydrate-binding module family 18 protein</fullName>
    </submittedName>
</protein>
<keyword evidence="8" id="KW-1015">Disulfide bond</keyword>
<feature type="disulfide bond" evidence="8">
    <location>
        <begin position="46"/>
        <end position="60"/>
    </location>
</feature>
<feature type="signal peptide" evidence="10">
    <location>
        <begin position="1"/>
        <end position="19"/>
    </location>
</feature>
<dbReference type="RefSeq" id="XP_040785084.1">
    <property type="nucleotide sequence ID" value="XM_040927094.1"/>
</dbReference>
<feature type="compositionally biased region" description="Low complexity" evidence="9">
    <location>
        <begin position="82"/>
        <end position="116"/>
    </location>
</feature>
<dbReference type="PANTHER" id="PTHR46471">
    <property type="entry name" value="CHITIN DEACETYLASE"/>
    <property type="match status" value="1"/>
</dbReference>
<evidence type="ECO:0000256" key="7">
    <source>
        <dbReference type="ARBA" id="ARBA00023285"/>
    </source>
</evidence>
<keyword evidence="2 8" id="KW-0147">Chitin-binding</keyword>
<evidence type="ECO:0000256" key="5">
    <source>
        <dbReference type="ARBA" id="ARBA00022801"/>
    </source>
</evidence>
<dbReference type="GO" id="GO:0016787">
    <property type="term" value="F:hydrolase activity"/>
    <property type="evidence" value="ECO:0007669"/>
    <property type="project" value="UniProtKB-KW"/>
</dbReference>
<keyword evidence="6" id="KW-0119">Carbohydrate metabolism</keyword>
<comment type="cofactor">
    <cofactor evidence="1">
        <name>Co(2+)</name>
        <dbReference type="ChEBI" id="CHEBI:48828"/>
    </cofactor>
</comment>
<comment type="caution">
    <text evidence="8">Lacks conserved residue(s) required for the propagation of feature annotation.</text>
</comment>
<dbReference type="GO" id="GO:0046872">
    <property type="term" value="F:metal ion binding"/>
    <property type="evidence" value="ECO:0007669"/>
    <property type="project" value="UniProtKB-KW"/>
</dbReference>
<evidence type="ECO:0000256" key="3">
    <source>
        <dbReference type="ARBA" id="ARBA00022723"/>
    </source>
</evidence>
<sequence length="148" mass="15025">MRTSSLASLLLLAPLGTLAQGKTTSKDATCGGTKGYTCLKSTWGNCCSQYGWCGSTTAYCGTGCNPSFGTCLVVPTTIKTSTLRSSTSSQSRSSSTSPQSRSSSRTSAAPAASSQAVTTNSRCGPSFGGKTCQGSKWGNCVYSSSMTG</sequence>
<feature type="region of interest" description="Disordered" evidence="9">
    <location>
        <begin position="82"/>
        <end position="137"/>
    </location>
</feature>